<name>A0A382IQQ3_9ZZZZ</name>
<protein>
    <submittedName>
        <fullName evidence="2">Uncharacterized protein</fullName>
    </submittedName>
</protein>
<organism evidence="2">
    <name type="scientific">marine metagenome</name>
    <dbReference type="NCBI Taxonomy" id="408172"/>
    <lineage>
        <taxon>unclassified sequences</taxon>
        <taxon>metagenomes</taxon>
        <taxon>ecological metagenomes</taxon>
    </lineage>
</organism>
<dbReference type="AlphaFoldDB" id="A0A382IQQ3"/>
<feature type="compositionally biased region" description="Basic residues" evidence="1">
    <location>
        <begin position="28"/>
        <end position="38"/>
    </location>
</feature>
<feature type="region of interest" description="Disordered" evidence="1">
    <location>
        <begin position="1"/>
        <end position="38"/>
    </location>
</feature>
<sequence>MQQQLGMSLLAKRTTRTTHESTHDTLTHPRRPGRALFI</sequence>
<proteinExistence type="predicted"/>
<evidence type="ECO:0000256" key="1">
    <source>
        <dbReference type="SAM" id="MobiDB-lite"/>
    </source>
</evidence>
<reference evidence="2" key="1">
    <citation type="submission" date="2018-05" db="EMBL/GenBank/DDBJ databases">
        <authorList>
            <person name="Lanie J.A."/>
            <person name="Ng W.-L."/>
            <person name="Kazmierczak K.M."/>
            <person name="Andrzejewski T.M."/>
            <person name="Davidsen T.M."/>
            <person name="Wayne K.J."/>
            <person name="Tettelin H."/>
            <person name="Glass J.I."/>
            <person name="Rusch D."/>
            <person name="Podicherti R."/>
            <person name="Tsui H.-C.T."/>
            <person name="Winkler M.E."/>
        </authorList>
    </citation>
    <scope>NUCLEOTIDE SEQUENCE</scope>
</reference>
<dbReference type="EMBL" id="UINC01068981">
    <property type="protein sequence ID" value="SVC02010.1"/>
    <property type="molecule type" value="Genomic_DNA"/>
</dbReference>
<evidence type="ECO:0000313" key="2">
    <source>
        <dbReference type="EMBL" id="SVC02010.1"/>
    </source>
</evidence>
<gene>
    <name evidence="2" type="ORF">METZ01_LOCUS254864</name>
</gene>
<feature type="compositionally biased region" description="Basic and acidic residues" evidence="1">
    <location>
        <begin position="17"/>
        <end position="27"/>
    </location>
</feature>
<accession>A0A382IQQ3</accession>